<name>A0A2G5UT30_9PELO</name>
<gene>
    <name evidence="11" type="primary">Cni-unc-119</name>
    <name evidence="11" type="synonym">Cnig_chr_III.g9676</name>
    <name evidence="11" type="ORF">B9Z55_009676</name>
</gene>
<feature type="compositionally biased region" description="Polar residues" evidence="9">
    <location>
        <begin position="99"/>
        <end position="120"/>
    </location>
</feature>
<dbReference type="GO" id="GO:0042953">
    <property type="term" value="P:lipoprotein transport"/>
    <property type="evidence" value="ECO:0007669"/>
    <property type="project" value="TreeGrafter"/>
</dbReference>
<dbReference type="GO" id="GO:0008289">
    <property type="term" value="F:lipid binding"/>
    <property type="evidence" value="ECO:0007669"/>
    <property type="project" value="UniProtKB-KW"/>
</dbReference>
<dbReference type="InterPro" id="IPR037036">
    <property type="entry name" value="PDED_dom_sf"/>
</dbReference>
<dbReference type="InterPro" id="IPR051519">
    <property type="entry name" value="PDE6D_unc-119_myristoyl-bd"/>
</dbReference>
<accession>A0A2G5UT30</accession>
<keyword evidence="2" id="KW-0813">Transport</keyword>
<sequence>MTCARCFSARSSPPSDVFFFFFSPSFFSRLNLPLFSISVNHSKKKKKTLIHFIFFCRCRAQLELHSTSSSSSSSIQINHSTKTHSFLGFTPRFATAASNQTDMKAEQQQSIPPGSATFPSQMPRPPPSTEQGITTESELAKKAQITPNDVLALPGITQGFLCSPSANIYNIEFTKFQIRDLDTEQVLFEIAKPENDQENDESPQESARYVRYRFAPNFLKLKTVGATVEFKVGDIPIHHFRMIERHFFKDRLLKCFDFEFGFCIPNSRNNCEHIYEFPQLSQQLMDDMINNPNETRSDSFYFVDNKLVMHNKADYSYDA</sequence>
<dbReference type="Pfam" id="PF05351">
    <property type="entry name" value="GMP_PDE_delta"/>
    <property type="match status" value="1"/>
</dbReference>
<organism evidence="11 12">
    <name type="scientific">Caenorhabditis nigoni</name>
    <dbReference type="NCBI Taxonomy" id="1611254"/>
    <lineage>
        <taxon>Eukaryota</taxon>
        <taxon>Metazoa</taxon>
        <taxon>Ecdysozoa</taxon>
        <taxon>Nematoda</taxon>
        <taxon>Chromadorea</taxon>
        <taxon>Rhabditida</taxon>
        <taxon>Rhabditina</taxon>
        <taxon>Rhabditomorpha</taxon>
        <taxon>Rhabditoidea</taxon>
        <taxon>Rhabditidae</taxon>
        <taxon>Peloderinae</taxon>
        <taxon>Caenorhabditis</taxon>
    </lineage>
</organism>
<dbReference type="AlphaFoldDB" id="A0A2G5UT30"/>
<evidence type="ECO:0000256" key="8">
    <source>
        <dbReference type="ARBA" id="ARBA00078058"/>
    </source>
</evidence>
<evidence type="ECO:0000256" key="6">
    <source>
        <dbReference type="ARBA" id="ARBA00053853"/>
    </source>
</evidence>
<dbReference type="EMBL" id="PDUG01000003">
    <property type="protein sequence ID" value="PIC42674.1"/>
    <property type="molecule type" value="Genomic_DNA"/>
</dbReference>
<protein>
    <recommendedName>
        <fullName evidence="7">Protein unc-119</fullName>
    </recommendedName>
    <alternativeName>
        <fullName evidence="8">Uncoordinated protein 119</fullName>
    </alternativeName>
</protein>
<dbReference type="OrthoDB" id="10248777at2759"/>
<dbReference type="PANTHER" id="PTHR12951">
    <property type="entry name" value="RETINAL PROTEIN 4"/>
    <property type="match status" value="1"/>
</dbReference>
<dbReference type="Gene3D" id="2.70.50.40">
    <property type="entry name" value="GMP phosphodiesterase, delta subunit"/>
    <property type="match status" value="1"/>
</dbReference>
<dbReference type="SUPFAM" id="SSF81296">
    <property type="entry name" value="E set domains"/>
    <property type="match status" value="1"/>
</dbReference>
<evidence type="ECO:0000256" key="7">
    <source>
        <dbReference type="ARBA" id="ARBA00070689"/>
    </source>
</evidence>
<evidence type="ECO:0000256" key="4">
    <source>
        <dbReference type="ARBA" id="ARBA00022927"/>
    </source>
</evidence>
<proteinExistence type="inferred from homology"/>
<evidence type="ECO:0000256" key="3">
    <source>
        <dbReference type="ARBA" id="ARBA00022794"/>
    </source>
</evidence>
<comment type="similarity">
    <text evidence="1">Belongs to the PDE6D/unc-119 family.</text>
</comment>
<feature type="region of interest" description="Disordered" evidence="9">
    <location>
        <begin position="99"/>
        <end position="133"/>
    </location>
</feature>
<feature type="domain" description="GMP phosphodiesterase delta subunit" evidence="10">
    <location>
        <begin position="166"/>
        <end position="317"/>
    </location>
</feature>
<dbReference type="STRING" id="1611254.A0A2G5UT30"/>
<dbReference type="GO" id="GO:0007399">
    <property type="term" value="P:nervous system development"/>
    <property type="evidence" value="ECO:0007669"/>
    <property type="project" value="TreeGrafter"/>
</dbReference>
<comment type="function">
    <text evidence="6">Myristoyl-binding protein that acts as a cargo adapter: specifically binds the myristoyl moiety of a subset of N-terminally myristoylated proteins and is required for their localization. Plays a key role in ciliary membrane localization of proteins. Required for the establishment or function of the nervous system.</text>
</comment>
<dbReference type="FunFam" id="2.70.50.40:FF:000005">
    <property type="entry name" value="Protein unc-119"/>
    <property type="match status" value="1"/>
</dbReference>
<dbReference type="InterPro" id="IPR008015">
    <property type="entry name" value="PDED_dom"/>
</dbReference>
<keyword evidence="3" id="KW-0970">Cilium biogenesis/degradation</keyword>
<keyword evidence="12" id="KW-1185">Reference proteome</keyword>
<evidence type="ECO:0000313" key="11">
    <source>
        <dbReference type="EMBL" id="PIC42674.1"/>
    </source>
</evidence>
<keyword evidence="4" id="KW-0653">Protein transport</keyword>
<evidence type="ECO:0000256" key="5">
    <source>
        <dbReference type="ARBA" id="ARBA00023121"/>
    </source>
</evidence>
<evidence type="ECO:0000256" key="9">
    <source>
        <dbReference type="SAM" id="MobiDB-lite"/>
    </source>
</evidence>
<keyword evidence="5" id="KW-0446">Lipid-binding</keyword>
<evidence type="ECO:0000256" key="1">
    <source>
        <dbReference type="ARBA" id="ARBA00008102"/>
    </source>
</evidence>
<dbReference type="GO" id="GO:0005929">
    <property type="term" value="C:cilium"/>
    <property type="evidence" value="ECO:0007669"/>
    <property type="project" value="TreeGrafter"/>
</dbReference>
<dbReference type="Proteomes" id="UP000230233">
    <property type="component" value="Chromosome III"/>
</dbReference>
<reference evidence="12" key="1">
    <citation type="submission" date="2017-10" db="EMBL/GenBank/DDBJ databases">
        <title>Rapid genome shrinkage in a self-fertile nematode reveals novel sperm competition proteins.</title>
        <authorList>
            <person name="Yin D."/>
            <person name="Schwarz E.M."/>
            <person name="Thomas C.G."/>
            <person name="Felde R.L."/>
            <person name="Korf I.F."/>
            <person name="Cutter A.D."/>
            <person name="Schartner C.M."/>
            <person name="Ralston E.J."/>
            <person name="Meyer B.J."/>
            <person name="Haag E.S."/>
        </authorList>
    </citation>
    <scope>NUCLEOTIDE SEQUENCE [LARGE SCALE GENOMIC DNA]</scope>
    <source>
        <strain evidence="12">JU1422</strain>
    </source>
</reference>
<dbReference type="PANTHER" id="PTHR12951:SF1">
    <property type="entry name" value="PROTEIN UNC-119 HOMOLOG"/>
    <property type="match status" value="1"/>
</dbReference>
<dbReference type="GO" id="GO:0060271">
    <property type="term" value="P:cilium assembly"/>
    <property type="evidence" value="ECO:0007669"/>
    <property type="project" value="TreeGrafter"/>
</dbReference>
<comment type="caution">
    <text evidence="11">The sequence shown here is derived from an EMBL/GenBank/DDBJ whole genome shotgun (WGS) entry which is preliminary data.</text>
</comment>
<evidence type="ECO:0000256" key="2">
    <source>
        <dbReference type="ARBA" id="ARBA00022448"/>
    </source>
</evidence>
<evidence type="ECO:0000259" key="10">
    <source>
        <dbReference type="Pfam" id="PF05351"/>
    </source>
</evidence>
<evidence type="ECO:0000313" key="12">
    <source>
        <dbReference type="Proteomes" id="UP000230233"/>
    </source>
</evidence>
<dbReference type="InterPro" id="IPR014756">
    <property type="entry name" value="Ig_E-set"/>
</dbReference>